<feature type="compositionally biased region" description="Gly residues" evidence="1">
    <location>
        <begin position="145"/>
        <end position="186"/>
    </location>
</feature>
<dbReference type="RefSeq" id="WP_165373854.1">
    <property type="nucleotide sequence ID" value="NZ_CP012672.1"/>
</dbReference>
<sequence>MTNRHRWPLGLIMLAALSSSGCPEDPEVERYLIVAPAAEQPGSPALGTSVLVQQRGGAYLRLKTIAGKLDLSTDAPGGATRQPSCIPAPPPGEPRFFLVIPDDVECELYVDLLGPDSGDDAPACSGPLLASRLLQITNVRQNPSGDGGGGPGGAGDTGGDGAGTGGAGGGTGGEGGEGGGTGGDEP</sequence>
<proteinExistence type="predicted"/>
<evidence type="ECO:0000313" key="2">
    <source>
        <dbReference type="EMBL" id="AUX29671.1"/>
    </source>
</evidence>
<accession>A0A4P2QJ74</accession>
<dbReference type="PROSITE" id="PS51257">
    <property type="entry name" value="PROKAR_LIPOPROTEIN"/>
    <property type="match status" value="1"/>
</dbReference>
<dbReference type="EMBL" id="CP012672">
    <property type="protein sequence ID" value="AUX29671.1"/>
    <property type="molecule type" value="Genomic_DNA"/>
</dbReference>
<protein>
    <submittedName>
        <fullName evidence="2">Uncharacterized protein</fullName>
    </submittedName>
</protein>
<name>A0A4P2QJ74_SORCE</name>
<gene>
    <name evidence="2" type="ORF">SOCE836_017620</name>
</gene>
<evidence type="ECO:0000313" key="3">
    <source>
        <dbReference type="Proteomes" id="UP000295497"/>
    </source>
</evidence>
<dbReference type="AlphaFoldDB" id="A0A4P2QJ74"/>
<organism evidence="2 3">
    <name type="scientific">Sorangium cellulosum</name>
    <name type="common">Polyangium cellulosum</name>
    <dbReference type="NCBI Taxonomy" id="56"/>
    <lineage>
        <taxon>Bacteria</taxon>
        <taxon>Pseudomonadati</taxon>
        <taxon>Myxococcota</taxon>
        <taxon>Polyangia</taxon>
        <taxon>Polyangiales</taxon>
        <taxon>Polyangiaceae</taxon>
        <taxon>Sorangium</taxon>
    </lineage>
</organism>
<reference evidence="2 3" key="1">
    <citation type="submission" date="2015-09" db="EMBL/GenBank/DDBJ databases">
        <title>Sorangium comparison.</title>
        <authorList>
            <person name="Zaburannyi N."/>
            <person name="Bunk B."/>
            <person name="Overmann J."/>
            <person name="Mueller R."/>
        </authorList>
    </citation>
    <scope>NUCLEOTIDE SEQUENCE [LARGE SCALE GENOMIC DNA]</scope>
    <source>
        <strain evidence="2 3">So ce836</strain>
    </source>
</reference>
<feature type="region of interest" description="Disordered" evidence="1">
    <location>
        <begin position="139"/>
        <end position="186"/>
    </location>
</feature>
<dbReference type="Proteomes" id="UP000295497">
    <property type="component" value="Chromosome"/>
</dbReference>
<evidence type="ECO:0000256" key="1">
    <source>
        <dbReference type="SAM" id="MobiDB-lite"/>
    </source>
</evidence>